<evidence type="ECO:0000256" key="2">
    <source>
        <dbReference type="ARBA" id="ARBA00022737"/>
    </source>
</evidence>
<evidence type="ECO:0000256" key="3">
    <source>
        <dbReference type="SAM" id="SignalP"/>
    </source>
</evidence>
<dbReference type="OrthoDB" id="8901262at2"/>
<sequence length="253" mass="29419">MKLIYLIISFMMFGNFCGSAQTIKFSDPQFKRELLTQGFDLNSNDEIEVSEAEKIEVLYVKNQGIESVDGIEEFKNLKEFGCYNNNIKSLDLTALQKLQFLYAYDNNLEKVQINGLKELKHIFLQNNPNLYINIDFKQYADLEEIWVDNTRCPILDVSNLKSLKEIHATDCQLKQINVDSCINLKSLWLDKNQLTEADFKQLESIEYITLSYNPISKINIKFLKNLIHFSCLDCSRLKQINTSGCENLEPILW</sequence>
<dbReference type="PANTHER" id="PTHR46652">
    <property type="entry name" value="LEUCINE-RICH REPEAT AND IQ DOMAIN-CONTAINING PROTEIN 1-RELATED"/>
    <property type="match status" value="1"/>
</dbReference>
<proteinExistence type="predicted"/>
<organism evidence="4 5">
    <name type="scientific">Aequorivita antarctica</name>
    <dbReference type="NCBI Taxonomy" id="153266"/>
    <lineage>
        <taxon>Bacteria</taxon>
        <taxon>Pseudomonadati</taxon>
        <taxon>Bacteroidota</taxon>
        <taxon>Flavobacteriia</taxon>
        <taxon>Flavobacteriales</taxon>
        <taxon>Flavobacteriaceae</taxon>
        <taxon>Aequorivita</taxon>
    </lineage>
</organism>
<dbReference type="InterPro" id="IPR050836">
    <property type="entry name" value="SDS22/Internalin_LRR"/>
</dbReference>
<evidence type="ECO:0000256" key="1">
    <source>
        <dbReference type="ARBA" id="ARBA00022614"/>
    </source>
</evidence>
<protein>
    <recommendedName>
        <fullName evidence="6">Leucine-rich repeat domain-containing protein</fullName>
    </recommendedName>
</protein>
<gene>
    <name evidence="4" type="ORF">ESU54_09010</name>
</gene>
<reference evidence="4 5" key="1">
    <citation type="submission" date="2019-08" db="EMBL/GenBank/DDBJ databases">
        <title>Genome of Aequorivita antarctica SW49 (type strain).</title>
        <authorList>
            <person name="Bowman J.P."/>
        </authorList>
    </citation>
    <scope>NUCLEOTIDE SEQUENCE [LARGE SCALE GENOMIC DNA]</scope>
    <source>
        <strain evidence="4 5">SW49</strain>
    </source>
</reference>
<dbReference type="InterPro" id="IPR032675">
    <property type="entry name" value="LRR_dom_sf"/>
</dbReference>
<dbReference type="PANTHER" id="PTHR46652:SF3">
    <property type="entry name" value="LEUCINE-RICH REPEAT-CONTAINING PROTEIN 9"/>
    <property type="match status" value="1"/>
</dbReference>
<dbReference type="Proteomes" id="UP000321497">
    <property type="component" value="Unassembled WGS sequence"/>
</dbReference>
<dbReference type="Gene3D" id="3.80.10.10">
    <property type="entry name" value="Ribonuclease Inhibitor"/>
    <property type="match status" value="1"/>
</dbReference>
<comment type="caution">
    <text evidence="4">The sequence shown here is derived from an EMBL/GenBank/DDBJ whole genome shotgun (WGS) entry which is preliminary data.</text>
</comment>
<feature type="chain" id="PRO_5023045037" description="Leucine-rich repeat domain-containing protein" evidence="3">
    <location>
        <begin position="21"/>
        <end position="253"/>
    </location>
</feature>
<feature type="signal peptide" evidence="3">
    <location>
        <begin position="1"/>
        <end position="20"/>
    </location>
</feature>
<dbReference type="SUPFAM" id="SSF52058">
    <property type="entry name" value="L domain-like"/>
    <property type="match status" value="1"/>
</dbReference>
<dbReference type="AlphaFoldDB" id="A0A5C6Z1C3"/>
<name>A0A5C6Z1C3_9FLAO</name>
<evidence type="ECO:0000313" key="4">
    <source>
        <dbReference type="EMBL" id="TXD73267.1"/>
    </source>
</evidence>
<keyword evidence="1" id="KW-0433">Leucine-rich repeat</keyword>
<evidence type="ECO:0000313" key="5">
    <source>
        <dbReference type="Proteomes" id="UP000321497"/>
    </source>
</evidence>
<keyword evidence="3" id="KW-0732">Signal</keyword>
<dbReference type="RefSeq" id="WP_146744037.1">
    <property type="nucleotide sequence ID" value="NZ_UEGI01000021.1"/>
</dbReference>
<keyword evidence="2" id="KW-0677">Repeat</keyword>
<evidence type="ECO:0008006" key="6">
    <source>
        <dbReference type="Google" id="ProtNLM"/>
    </source>
</evidence>
<dbReference type="EMBL" id="VORT01000005">
    <property type="protein sequence ID" value="TXD73267.1"/>
    <property type="molecule type" value="Genomic_DNA"/>
</dbReference>
<keyword evidence="5" id="KW-1185">Reference proteome</keyword>
<accession>A0A5C6Z1C3</accession>